<feature type="region of interest" description="Disordered" evidence="2">
    <location>
        <begin position="543"/>
        <end position="567"/>
    </location>
</feature>
<protein>
    <recommendedName>
        <fullName evidence="7">BTB domain-containing protein</fullName>
    </recommendedName>
</protein>
<dbReference type="InterPro" id="IPR000210">
    <property type="entry name" value="BTB/POZ_dom"/>
</dbReference>
<comment type="caution">
    <text evidence="5">The sequence shown here is derived from an EMBL/GenBank/DDBJ whole genome shotgun (WGS) entry which is preliminary data.</text>
</comment>
<dbReference type="CDD" id="cd18186">
    <property type="entry name" value="BTB_POZ_ZBTB_KLHL-like"/>
    <property type="match status" value="1"/>
</dbReference>
<feature type="domain" description="C2H2-type" evidence="4">
    <location>
        <begin position="509"/>
        <end position="536"/>
    </location>
</feature>
<dbReference type="Gene3D" id="3.30.710.10">
    <property type="entry name" value="Potassium Channel Kv1.1, Chain A"/>
    <property type="match status" value="1"/>
</dbReference>
<evidence type="ECO:0000259" key="4">
    <source>
        <dbReference type="PROSITE" id="PS50157"/>
    </source>
</evidence>
<dbReference type="PROSITE" id="PS50097">
    <property type="entry name" value="BTB"/>
    <property type="match status" value="1"/>
</dbReference>
<dbReference type="OrthoDB" id="45365at2759"/>
<dbReference type="SUPFAM" id="SSF54695">
    <property type="entry name" value="POZ domain"/>
    <property type="match status" value="1"/>
</dbReference>
<evidence type="ECO:0000313" key="5">
    <source>
        <dbReference type="EMBL" id="TKR70637.1"/>
    </source>
</evidence>
<organism evidence="5 6">
    <name type="scientific">Steinernema carpocapsae</name>
    <name type="common">Entomopathogenic nematode</name>
    <dbReference type="NCBI Taxonomy" id="34508"/>
    <lineage>
        <taxon>Eukaryota</taxon>
        <taxon>Metazoa</taxon>
        <taxon>Ecdysozoa</taxon>
        <taxon>Nematoda</taxon>
        <taxon>Chromadorea</taxon>
        <taxon>Rhabditida</taxon>
        <taxon>Tylenchina</taxon>
        <taxon>Panagrolaimomorpha</taxon>
        <taxon>Strongyloidoidea</taxon>
        <taxon>Steinernematidae</taxon>
        <taxon>Steinernema</taxon>
    </lineage>
</organism>
<reference evidence="5 6" key="1">
    <citation type="journal article" date="2015" name="Genome Biol.">
        <title>Comparative genomics of Steinernema reveals deeply conserved gene regulatory networks.</title>
        <authorList>
            <person name="Dillman A.R."/>
            <person name="Macchietto M."/>
            <person name="Porter C.F."/>
            <person name="Rogers A."/>
            <person name="Williams B."/>
            <person name="Antoshechkin I."/>
            <person name="Lee M.M."/>
            <person name="Goodwin Z."/>
            <person name="Lu X."/>
            <person name="Lewis E.E."/>
            <person name="Goodrich-Blair H."/>
            <person name="Stock S.P."/>
            <person name="Adams B.J."/>
            <person name="Sternberg P.W."/>
            <person name="Mortazavi A."/>
        </authorList>
    </citation>
    <scope>NUCLEOTIDE SEQUENCE [LARGE SCALE GENOMIC DNA]</scope>
    <source>
        <strain evidence="5 6">ALL</strain>
    </source>
</reference>
<dbReference type="InterPro" id="IPR013087">
    <property type="entry name" value="Znf_C2H2_type"/>
</dbReference>
<dbReference type="Proteomes" id="UP000298663">
    <property type="component" value="Unassembled WGS sequence"/>
</dbReference>
<dbReference type="PANTHER" id="PTHR24410">
    <property type="entry name" value="HL07962P-RELATED"/>
    <property type="match status" value="1"/>
</dbReference>
<evidence type="ECO:0008006" key="7">
    <source>
        <dbReference type="Google" id="ProtNLM"/>
    </source>
</evidence>
<dbReference type="PROSITE" id="PS50157">
    <property type="entry name" value="ZINC_FINGER_C2H2_2"/>
    <property type="match status" value="1"/>
</dbReference>
<keyword evidence="1" id="KW-0862">Zinc</keyword>
<evidence type="ECO:0000313" key="6">
    <source>
        <dbReference type="Proteomes" id="UP000298663"/>
    </source>
</evidence>
<evidence type="ECO:0000259" key="3">
    <source>
        <dbReference type="PROSITE" id="PS50097"/>
    </source>
</evidence>
<dbReference type="PANTHER" id="PTHR24410:SF23">
    <property type="entry name" value="BTB DOMAIN-CONTAINING PROTEIN-RELATED"/>
    <property type="match status" value="1"/>
</dbReference>
<dbReference type="AlphaFoldDB" id="A0A4U5MMC2"/>
<name>A0A4U5MMC2_STECR</name>
<dbReference type="InterPro" id="IPR011333">
    <property type="entry name" value="SKP1/BTB/POZ_sf"/>
</dbReference>
<sequence>MLDYFHAKNDEAEIRERLLQIVERMPGQPNPVRRVSPRESLQSRQGYRNRVFPRKQRPGVVVVSRFLCSPPFASLRPPLRRPLPPCLPYTLLTLLMLLGVLHTSLQSYYCELGSESARSVTEKAPASGRKSCFFGTRFLERRSEVSKTLTDRRVCYKLAGLLLLAIKRSSVGCFSVEPLVGWEEIAGKEANSKELIYAHRIVLAVASPLFRQMVTSEDSTASNTPPVIDLNLPPLPQSIETFKAMLDYLYSGEINLNTTDTLSMLQIAQMCQVASLETKIMNENLMNNNNVLTRFLQNNPLRPVPTRVAPVNNNPLNMYLQSLGGYLDNPMMLQMLQPWANPLNGMFFPQNQSMNVETEKTETESDRSPAPSGSSPRSPSAPFDNMGDVIVPSNDKEGWCRNKKYIERVPNGFMCTVCRKIYGRYNSVSYHVTIYPPIRCDEEGCSFTTREARYIHFHKYYRHHIPLPQSIDLGSRKCPFCRHVSKSPAMLEKHINRHIPECARVGQQYKCPQCPQTTDTQKEMFDHIMLHQDQETKAPLLSPPCSVKDEDAASDESPIDLTAAEAI</sequence>
<gene>
    <name evidence="5" type="ORF">L596_022637</name>
</gene>
<evidence type="ECO:0000256" key="2">
    <source>
        <dbReference type="SAM" id="MobiDB-lite"/>
    </source>
</evidence>
<dbReference type="GO" id="GO:0008270">
    <property type="term" value="F:zinc ion binding"/>
    <property type="evidence" value="ECO:0007669"/>
    <property type="project" value="UniProtKB-KW"/>
</dbReference>
<accession>A0A4U5MMC2</accession>
<dbReference type="EMBL" id="AZBU02000007">
    <property type="protein sequence ID" value="TKR70637.1"/>
    <property type="molecule type" value="Genomic_DNA"/>
</dbReference>
<feature type="compositionally biased region" description="Basic and acidic residues" evidence="2">
    <location>
        <begin position="357"/>
        <end position="367"/>
    </location>
</feature>
<dbReference type="STRING" id="34508.A0A4U5MMC2"/>
<keyword evidence="1" id="KW-0863">Zinc-finger</keyword>
<evidence type="ECO:0000256" key="1">
    <source>
        <dbReference type="PROSITE-ProRule" id="PRU00042"/>
    </source>
</evidence>
<feature type="domain" description="BTB" evidence="3">
    <location>
        <begin position="196"/>
        <end position="258"/>
    </location>
</feature>
<reference evidence="5 6" key="2">
    <citation type="journal article" date="2019" name="G3 (Bethesda)">
        <title>Hybrid Assembly of the Genome of the Entomopathogenic Nematode Steinernema carpocapsae Identifies the X-Chromosome.</title>
        <authorList>
            <person name="Serra L."/>
            <person name="Macchietto M."/>
            <person name="Macias-Munoz A."/>
            <person name="McGill C.J."/>
            <person name="Rodriguez I.M."/>
            <person name="Rodriguez B."/>
            <person name="Murad R."/>
            <person name="Mortazavi A."/>
        </authorList>
    </citation>
    <scope>NUCLEOTIDE SEQUENCE [LARGE SCALE GENOMIC DNA]</scope>
    <source>
        <strain evidence="5 6">ALL</strain>
    </source>
</reference>
<feature type="compositionally biased region" description="Low complexity" evidence="2">
    <location>
        <begin position="368"/>
        <end position="382"/>
    </location>
</feature>
<proteinExistence type="predicted"/>
<feature type="region of interest" description="Disordered" evidence="2">
    <location>
        <begin position="355"/>
        <end position="387"/>
    </location>
</feature>
<dbReference type="InterPro" id="IPR051481">
    <property type="entry name" value="BTB-POZ/Galectin-3-binding"/>
</dbReference>
<keyword evidence="1" id="KW-0479">Metal-binding</keyword>
<feature type="region of interest" description="Disordered" evidence="2">
    <location>
        <begin position="28"/>
        <end position="48"/>
    </location>
</feature>
<dbReference type="SMART" id="SM00355">
    <property type="entry name" value="ZnF_C2H2"/>
    <property type="match status" value="4"/>
</dbReference>
<dbReference type="Pfam" id="PF00651">
    <property type="entry name" value="BTB"/>
    <property type="match status" value="1"/>
</dbReference>
<keyword evidence="6" id="KW-1185">Reference proteome</keyword>
<dbReference type="SMART" id="SM00225">
    <property type="entry name" value="BTB"/>
    <property type="match status" value="1"/>
</dbReference>
<dbReference type="Gene3D" id="3.30.160.60">
    <property type="entry name" value="Classic Zinc Finger"/>
    <property type="match status" value="1"/>
</dbReference>